<dbReference type="GO" id="GO:0003824">
    <property type="term" value="F:catalytic activity"/>
    <property type="evidence" value="ECO:0007669"/>
    <property type="project" value="InterPro"/>
</dbReference>
<dbReference type="EMBL" id="HE805490">
    <property type="protein sequence ID" value="CCH50976.1"/>
    <property type="molecule type" value="Genomic_DNA"/>
</dbReference>
<dbReference type="PANTHER" id="PTHR46238:SF8">
    <property type="entry name" value="ENDONUCLEASE_EXONUCLEASE_PHOSPHATASE DOMAIN-CONTAINING PROTEIN"/>
    <property type="match status" value="1"/>
</dbReference>
<dbReference type="Pfam" id="PF00078">
    <property type="entry name" value="RVT_1"/>
    <property type="match status" value="1"/>
</dbReference>
<organism evidence="3">
    <name type="scientific">Malus x robusta</name>
    <dbReference type="NCBI Taxonomy" id="1184610"/>
    <lineage>
        <taxon>Eukaryota</taxon>
        <taxon>Viridiplantae</taxon>
        <taxon>Streptophyta</taxon>
        <taxon>Embryophyta</taxon>
        <taxon>Tracheophyta</taxon>
        <taxon>Spermatophyta</taxon>
        <taxon>Magnoliopsida</taxon>
        <taxon>eudicotyledons</taxon>
        <taxon>Gunneridae</taxon>
        <taxon>Pentapetalae</taxon>
        <taxon>rosids</taxon>
        <taxon>fabids</taxon>
        <taxon>Rosales</taxon>
        <taxon>Rosaceae</taxon>
        <taxon>Amygdaloideae</taxon>
        <taxon>Maleae</taxon>
        <taxon>Malus</taxon>
    </lineage>
</organism>
<proteinExistence type="predicted"/>
<dbReference type="CDD" id="cd01650">
    <property type="entry name" value="RT_nLTR_like"/>
    <property type="match status" value="1"/>
</dbReference>
<dbReference type="CDD" id="cd09076">
    <property type="entry name" value="L1-EN"/>
    <property type="match status" value="1"/>
</dbReference>
<dbReference type="InterPro" id="IPR005135">
    <property type="entry name" value="Endo/exonuclease/phosphatase"/>
</dbReference>
<name>I7K8L3_9ROSA</name>
<dbReference type="InterPro" id="IPR036691">
    <property type="entry name" value="Endo/exonu/phosph_ase_sf"/>
</dbReference>
<feature type="domain" description="Endonuclease/exonuclease/phosphatase" evidence="2">
    <location>
        <begin position="103"/>
        <end position="261"/>
    </location>
</feature>
<dbReference type="PANTHER" id="PTHR46238">
    <property type="entry name" value="REVERSE TRANSCRIPTASE DOMAIN-CONTAINING PROTEIN"/>
    <property type="match status" value="1"/>
</dbReference>
<feature type="domain" description="Reverse transcriptase" evidence="1">
    <location>
        <begin position="629"/>
        <end position="725"/>
    </location>
</feature>
<protein>
    <submittedName>
        <fullName evidence="3">T4.15 protein</fullName>
    </submittedName>
</protein>
<gene>
    <name evidence="3" type="primary">T4.15</name>
</gene>
<dbReference type="InterPro" id="IPR000477">
    <property type="entry name" value="RT_dom"/>
</dbReference>
<dbReference type="InterPro" id="IPR043502">
    <property type="entry name" value="DNA/RNA_pol_sf"/>
</dbReference>
<dbReference type="SUPFAM" id="SSF56219">
    <property type="entry name" value="DNase I-like"/>
    <property type="match status" value="1"/>
</dbReference>
<dbReference type="SUPFAM" id="SSF56672">
    <property type="entry name" value="DNA/RNA polymerases"/>
    <property type="match status" value="1"/>
</dbReference>
<evidence type="ECO:0000313" key="3">
    <source>
        <dbReference type="EMBL" id="CCH50976.1"/>
    </source>
</evidence>
<evidence type="ECO:0000259" key="1">
    <source>
        <dbReference type="Pfam" id="PF00078"/>
    </source>
</evidence>
<dbReference type="Gene3D" id="3.60.10.10">
    <property type="entry name" value="Endonuclease/exonuclease/phosphatase"/>
    <property type="match status" value="1"/>
</dbReference>
<dbReference type="Pfam" id="PF03372">
    <property type="entry name" value="Exo_endo_phos"/>
    <property type="match status" value="1"/>
</dbReference>
<sequence>MNPEQNRAKARASPVSGALCGPSTVISEQGSLYLHRHPDAVLNEQGGHRNFFSNDSTQSCLGAYAPINFTRDTQKKYFDPIRRGRVKKLGQKGRVQKSKMRLGTWNIGTLTGKSMEVVEVMVRRRINIMCLQETKWVGSKAKDLENSGFKLWYSGTHRTRNGVGIIVDKTLVQDVVDVKRVGDRIMAIKIVIRQELINVISAYAPQVGLDTSSKEKFWEDLGDLVQGIAQTEKLFIGGDLNGHVGRETGNYRGFHGGHGFGERNEDGEAILDFAMAYDLFLANTFFKKREEHVITYKSGSSKTQIDFLLMRKGDRITCKDCKVIPGESVANQHRLLVMDVLIKRVRQKNKTWKCPRTRWWNLKEEKQAIFKEKVITQCVWDREGEASQMWDSMASCIRKVAKEVLGESKGFAPHQKESWWWNEEVQTKVKAKKECCKALYKDRTDENGERYRKAKQEAKKAVREAKLAAYDDMYKRLDTKEGELDIYKLARAREKKTRDLNQVRCIKDEDGKVLATENAVKDRWRGYFHNLFNEGHERSASLWELSNSEECRNYSFYRRIRKEEVVVALKKMKHRKAIGPDDIPIEVWKVLGETGITWLTDLFNRILKTKKMPNEWRTSTLVPIYKNKGDVQNCMNYRGIKLMSHTMKLWERVIEHRLRQETRVSDNQFGFMPGRSTMEAIYLLRRLMERYRDGKKDLHMVFIDLEKAYDRVPRDILWRILEKKGCMLFADDIVLIDETQEGVNAKLNLWREVLESKGLRLSRSKTEYMECKFSANGGQNELGVRIGDQEIPKSDRFRYLGSILQKNGELDGDLNHRIQAGWMKWKSASGVLCDRRMPLKLKGKFYRTAIRPAMLYGTECWAVKHQHVHKMGVAEMRMLRWMCGHTRKDKIRNEDIRGKVGVAEIQGKMRENQLRWFGHVQRRPTDAPIRRCDYGTEVQGRRGRGRPRKTLEETLRKDLEYLDLTKDMTQDRAQWRSKIHIADPTQ</sequence>
<accession>I7K8L3</accession>
<reference evidence="3" key="1">
    <citation type="journal article" date="2012" name="Tree Genet. Genomes">
        <title>A Candidate Gene for Fire Blight Resistance in Malus . robusta 5 is Coding for a CC-NBS-LRR.</title>
        <authorList>
            <person name="Fahrentrapp J."/>
            <person name="Broggini G.A.L."/>
            <person name="Kellerhals M."/>
            <person name="Peil A."/>
            <person name="Richter K."/>
            <person name="Zini E."/>
            <person name="Gessler C."/>
        </authorList>
    </citation>
    <scope>NUCLEOTIDE SEQUENCE</scope>
</reference>
<evidence type="ECO:0000259" key="2">
    <source>
        <dbReference type="Pfam" id="PF03372"/>
    </source>
</evidence>
<dbReference type="AlphaFoldDB" id="I7K8L3"/>